<evidence type="ECO:0000256" key="1">
    <source>
        <dbReference type="SAM" id="Coils"/>
    </source>
</evidence>
<organism evidence="2 3">
    <name type="scientific">Jaapia argillacea MUCL 33604</name>
    <dbReference type="NCBI Taxonomy" id="933084"/>
    <lineage>
        <taxon>Eukaryota</taxon>
        <taxon>Fungi</taxon>
        <taxon>Dikarya</taxon>
        <taxon>Basidiomycota</taxon>
        <taxon>Agaricomycotina</taxon>
        <taxon>Agaricomycetes</taxon>
        <taxon>Agaricomycetidae</taxon>
        <taxon>Jaapiales</taxon>
        <taxon>Jaapiaceae</taxon>
        <taxon>Jaapia</taxon>
    </lineage>
</organism>
<dbReference type="SUPFAM" id="SSF48371">
    <property type="entry name" value="ARM repeat"/>
    <property type="match status" value="1"/>
</dbReference>
<dbReference type="EMBL" id="KL197753">
    <property type="protein sequence ID" value="KDQ50945.1"/>
    <property type="molecule type" value="Genomic_DNA"/>
</dbReference>
<evidence type="ECO:0000313" key="3">
    <source>
        <dbReference type="Proteomes" id="UP000027265"/>
    </source>
</evidence>
<protein>
    <submittedName>
        <fullName evidence="2">Uncharacterized protein</fullName>
    </submittedName>
</protein>
<dbReference type="OrthoDB" id="3332327at2759"/>
<keyword evidence="3" id="KW-1185">Reference proteome</keyword>
<dbReference type="InterPro" id="IPR016024">
    <property type="entry name" value="ARM-type_fold"/>
</dbReference>
<gene>
    <name evidence="2" type="ORF">JAAARDRAFT_41584</name>
</gene>
<reference evidence="3" key="1">
    <citation type="journal article" date="2014" name="Proc. Natl. Acad. Sci. U.S.A.">
        <title>Extensive sampling of basidiomycete genomes demonstrates inadequacy of the white-rot/brown-rot paradigm for wood decay fungi.</title>
        <authorList>
            <person name="Riley R."/>
            <person name="Salamov A.A."/>
            <person name="Brown D.W."/>
            <person name="Nagy L.G."/>
            <person name="Floudas D."/>
            <person name="Held B.W."/>
            <person name="Levasseur A."/>
            <person name="Lombard V."/>
            <person name="Morin E."/>
            <person name="Otillar R."/>
            <person name="Lindquist E.A."/>
            <person name="Sun H."/>
            <person name="LaButti K.M."/>
            <person name="Schmutz J."/>
            <person name="Jabbour D."/>
            <person name="Luo H."/>
            <person name="Baker S.E."/>
            <person name="Pisabarro A.G."/>
            <person name="Walton J.D."/>
            <person name="Blanchette R.A."/>
            <person name="Henrissat B."/>
            <person name="Martin F."/>
            <person name="Cullen D."/>
            <person name="Hibbett D.S."/>
            <person name="Grigoriev I.V."/>
        </authorList>
    </citation>
    <scope>NUCLEOTIDE SEQUENCE [LARGE SCALE GENOMIC DNA]</scope>
    <source>
        <strain evidence="3">MUCL 33604</strain>
    </source>
</reference>
<proteinExistence type="predicted"/>
<evidence type="ECO:0000313" key="2">
    <source>
        <dbReference type="EMBL" id="KDQ50945.1"/>
    </source>
</evidence>
<accession>A0A067PAX3</accession>
<keyword evidence="1" id="KW-0175">Coiled coil</keyword>
<feature type="coiled-coil region" evidence="1">
    <location>
        <begin position="87"/>
        <end position="114"/>
    </location>
</feature>
<dbReference type="AlphaFoldDB" id="A0A067PAX3"/>
<sequence>MSTSLPADETTSISSFRLDSQYVSGLHGVLHDLPVDFEVESATSSTTSNQPGPGRTLERWMTLMGAMLGRWMGSVAERGGRGPNAIMHRILVRVEKLEQRYREEQERRWREEWECHYPGKQFPKSTPGCKPRSPSLGAPLASVFRSPPTLTSVFEDVSRLCLSGFDNPNILNDHRIQKDCRRLVSFLRDGNMHNRFLATYYLMTLICIMPKSIPLLMDMGAETLLHKNYTQLVLLPRRHRECDLLLAPSHRALVFLSESEVLSAMKELDCHPPWRRPVDYSLKLLRYSVTSESKVLAAGYITNEMVKQHIELIYNGRIEPLCVQSWAESTQSPDPLTRSTFSNLIVKMIQTFHCGYSIHTLNSLQSIILPLFKTLCRGMTTIQTSWVKALSDNLSMRDWLDHGDLGYHLTPEIRRDLSAVIQDISHDHALSEVLNIASHLRQALQPFESLYGEFLREWLWPGDNKYSIIKAIAPRRRKQLCHQLTQLLLQSQCSIQDVVRVANQDIACNDEISAILGELLRGLGGGDAEAHALVAEAFGVISKQQPSAPQFRFGKERIWKGVCLSDRPYPGGQGQVKAFDWSLRYQFEGHHFLNADFRYCSWAEMKHLSSLSPRYKPILLEGALQDEYICCMKSKEGWKEFEVFSTAVNKISIPEVIVPHSIGPVYVLTGRKRDDGSKPYSWMKAKADDSDW</sequence>
<dbReference type="HOGENOM" id="CLU_021648_0_0_1"/>
<dbReference type="InParanoid" id="A0A067PAX3"/>
<dbReference type="Proteomes" id="UP000027265">
    <property type="component" value="Unassembled WGS sequence"/>
</dbReference>
<name>A0A067PAX3_9AGAM</name>